<evidence type="ECO:0000256" key="6">
    <source>
        <dbReference type="ARBA" id="ARBA00022932"/>
    </source>
</evidence>
<reference evidence="11 12" key="1">
    <citation type="submission" date="2017-07" db="EMBL/GenBank/DDBJ databases">
        <title>Complete genome sequence of Spiroplasma corruscae EC-1 (DSM 19793).</title>
        <authorList>
            <person name="Tsai Y.-M."/>
            <person name="Lo W.-S."/>
            <person name="Kuo C.-H."/>
        </authorList>
    </citation>
    <scope>NUCLEOTIDE SEQUENCE [LARGE SCALE GENOMIC DNA]</scope>
    <source>
        <strain evidence="11 12">EC-1</strain>
    </source>
</reference>
<evidence type="ECO:0000259" key="9">
    <source>
        <dbReference type="Pfam" id="PF06144"/>
    </source>
</evidence>
<dbReference type="InterPro" id="IPR048466">
    <property type="entry name" value="DNA_pol3_delta-like_C"/>
</dbReference>
<evidence type="ECO:0000256" key="5">
    <source>
        <dbReference type="ARBA" id="ARBA00022705"/>
    </source>
</evidence>
<evidence type="ECO:0000313" key="12">
    <source>
        <dbReference type="Proteomes" id="UP000203229"/>
    </source>
</evidence>
<dbReference type="KEGG" id="scou:SCORR_v1c04540"/>
<dbReference type="AlphaFoldDB" id="A0A222ENY6"/>
<comment type="catalytic activity">
    <reaction evidence="8">
        <text>DNA(n) + a 2'-deoxyribonucleoside 5'-triphosphate = DNA(n+1) + diphosphate</text>
        <dbReference type="Rhea" id="RHEA:22508"/>
        <dbReference type="Rhea" id="RHEA-COMP:17339"/>
        <dbReference type="Rhea" id="RHEA-COMP:17340"/>
        <dbReference type="ChEBI" id="CHEBI:33019"/>
        <dbReference type="ChEBI" id="CHEBI:61560"/>
        <dbReference type="ChEBI" id="CHEBI:173112"/>
        <dbReference type="EC" id="2.7.7.7"/>
    </reaction>
</comment>
<feature type="domain" description="DNA polymerase III delta N-terminal" evidence="9">
    <location>
        <begin position="2"/>
        <end position="126"/>
    </location>
</feature>
<dbReference type="Pfam" id="PF06144">
    <property type="entry name" value="DNA_pol3_delta"/>
    <property type="match status" value="1"/>
</dbReference>
<evidence type="ECO:0000256" key="3">
    <source>
        <dbReference type="ARBA" id="ARBA00022679"/>
    </source>
</evidence>
<dbReference type="Pfam" id="PF21694">
    <property type="entry name" value="DNA_pol3_delta_C"/>
    <property type="match status" value="1"/>
</dbReference>
<dbReference type="NCBIfam" id="TIGR01128">
    <property type="entry name" value="holA"/>
    <property type="match status" value="1"/>
</dbReference>
<dbReference type="GO" id="GO:0009360">
    <property type="term" value="C:DNA polymerase III complex"/>
    <property type="evidence" value="ECO:0007669"/>
    <property type="project" value="InterPro"/>
</dbReference>
<keyword evidence="4" id="KW-0548">Nucleotidyltransferase</keyword>
<evidence type="ECO:0000256" key="1">
    <source>
        <dbReference type="ARBA" id="ARBA00012417"/>
    </source>
</evidence>
<keyword evidence="5" id="KW-0235">DNA replication</keyword>
<dbReference type="RefSeq" id="WP_094048762.1">
    <property type="nucleotide sequence ID" value="NZ_CP022535.1"/>
</dbReference>
<keyword evidence="12" id="KW-1185">Reference proteome</keyword>
<gene>
    <name evidence="11" type="primary">holA</name>
    <name evidence="11" type="ORF">SCORR_v1c04540</name>
</gene>
<dbReference type="InterPro" id="IPR008921">
    <property type="entry name" value="DNA_pol3_clamp-load_cplx_C"/>
</dbReference>
<dbReference type="InterPro" id="IPR005790">
    <property type="entry name" value="DNA_polIII_delta"/>
</dbReference>
<dbReference type="GO" id="GO:0006261">
    <property type="term" value="P:DNA-templated DNA replication"/>
    <property type="evidence" value="ECO:0007669"/>
    <property type="project" value="TreeGrafter"/>
</dbReference>
<comment type="similarity">
    <text evidence="7">Belongs to the DNA polymerase HolA subunit family.</text>
</comment>
<dbReference type="GO" id="GO:0003887">
    <property type="term" value="F:DNA-directed DNA polymerase activity"/>
    <property type="evidence" value="ECO:0007669"/>
    <property type="project" value="UniProtKB-KW"/>
</dbReference>
<dbReference type="InterPro" id="IPR010372">
    <property type="entry name" value="DNA_pol3_delta_N"/>
</dbReference>
<evidence type="ECO:0000313" key="11">
    <source>
        <dbReference type="EMBL" id="ASP28226.1"/>
    </source>
</evidence>
<dbReference type="EC" id="2.7.7.7" evidence="1"/>
<dbReference type="SUPFAM" id="SSF48019">
    <property type="entry name" value="post-AAA+ oligomerization domain-like"/>
    <property type="match status" value="1"/>
</dbReference>
<evidence type="ECO:0000256" key="8">
    <source>
        <dbReference type="ARBA" id="ARBA00049244"/>
    </source>
</evidence>
<dbReference type="PANTHER" id="PTHR34388:SF1">
    <property type="entry name" value="DNA POLYMERASE III SUBUNIT DELTA"/>
    <property type="match status" value="1"/>
</dbReference>
<sequence length="316" mass="37168">MYLVYSKDSYLLNKQISKIINKLLEKDTYEIHKYSLIDSNLSSIYEECVTLSIFSSKKIIIIDECWFLTEKKIKLHSSFDIDGFMKLLNIINDNIILILALNNDNYSKRLKISKEVENRSKVIEIKAPSEDEKKQLLVKRLETLNISYDDLAIDYLLSYLPNDMGIFVNEVEKLINYNTHININLIKTIVNKYMNFDIFGLLDSILANDVNDFINKYRLYIESNNDIFGFIALVSNTYITIRNIIICKESNLNDNEIISKLNINPYRYKIITSKKLDKLELINDKINTLYYLEKNLKNGQFDNKIIPEFKLLQIFK</sequence>
<evidence type="ECO:0000256" key="4">
    <source>
        <dbReference type="ARBA" id="ARBA00022695"/>
    </source>
</evidence>
<dbReference type="OrthoDB" id="400018at2"/>
<dbReference type="Gene3D" id="3.40.50.300">
    <property type="entry name" value="P-loop containing nucleotide triphosphate hydrolases"/>
    <property type="match status" value="1"/>
</dbReference>
<evidence type="ECO:0000256" key="7">
    <source>
        <dbReference type="ARBA" id="ARBA00034754"/>
    </source>
</evidence>
<proteinExistence type="inferred from homology"/>
<accession>A0A222ENY6</accession>
<dbReference type="SUPFAM" id="SSF52540">
    <property type="entry name" value="P-loop containing nucleoside triphosphate hydrolases"/>
    <property type="match status" value="1"/>
</dbReference>
<protein>
    <recommendedName>
        <fullName evidence="2">DNA polymerase III subunit delta</fullName>
        <ecNumber evidence="1">2.7.7.7</ecNumber>
    </recommendedName>
</protein>
<keyword evidence="6" id="KW-0239">DNA-directed DNA polymerase</keyword>
<dbReference type="InterPro" id="IPR027417">
    <property type="entry name" value="P-loop_NTPase"/>
</dbReference>
<dbReference type="Proteomes" id="UP000203229">
    <property type="component" value="Chromosome"/>
</dbReference>
<keyword evidence="3" id="KW-0808">Transferase</keyword>
<dbReference type="GO" id="GO:0003677">
    <property type="term" value="F:DNA binding"/>
    <property type="evidence" value="ECO:0007669"/>
    <property type="project" value="InterPro"/>
</dbReference>
<dbReference type="EMBL" id="CP022535">
    <property type="protein sequence ID" value="ASP28226.1"/>
    <property type="molecule type" value="Genomic_DNA"/>
</dbReference>
<name>A0A222ENY6_9MOLU</name>
<dbReference type="Gene3D" id="1.20.272.10">
    <property type="match status" value="1"/>
</dbReference>
<dbReference type="PANTHER" id="PTHR34388">
    <property type="entry name" value="DNA POLYMERASE III SUBUNIT DELTA"/>
    <property type="match status" value="1"/>
</dbReference>
<organism evidence="11 12">
    <name type="scientific">Spiroplasma corruscae</name>
    <dbReference type="NCBI Taxonomy" id="216934"/>
    <lineage>
        <taxon>Bacteria</taxon>
        <taxon>Bacillati</taxon>
        <taxon>Mycoplasmatota</taxon>
        <taxon>Mollicutes</taxon>
        <taxon>Entomoplasmatales</taxon>
        <taxon>Spiroplasmataceae</taxon>
        <taxon>Spiroplasma</taxon>
    </lineage>
</organism>
<evidence type="ECO:0000256" key="2">
    <source>
        <dbReference type="ARBA" id="ARBA00017703"/>
    </source>
</evidence>
<evidence type="ECO:0000259" key="10">
    <source>
        <dbReference type="Pfam" id="PF21694"/>
    </source>
</evidence>
<feature type="domain" description="DNA polymerase III delta subunit-like C-terminal" evidence="10">
    <location>
        <begin position="197"/>
        <end position="313"/>
    </location>
</feature>